<sequence>MKVIEPAAVLLQDLSEQDRQALASASMTQQHSIAVAKNGRHNPDRTGAVSGDRHRHILTHADLNSVNLAYVKEEIIIL</sequence>
<evidence type="ECO:0000313" key="1">
    <source>
        <dbReference type="EMBL" id="MFC5831116.1"/>
    </source>
</evidence>
<evidence type="ECO:0000313" key="2">
    <source>
        <dbReference type="Proteomes" id="UP001596058"/>
    </source>
</evidence>
<keyword evidence="2" id="KW-1185">Reference proteome</keyword>
<dbReference type="RefSeq" id="WP_379520595.1">
    <property type="nucleotide sequence ID" value="NZ_JBHSPA010000061.1"/>
</dbReference>
<protein>
    <submittedName>
        <fullName evidence="1">Uncharacterized protein</fullName>
    </submittedName>
</protein>
<reference evidence="2" key="1">
    <citation type="journal article" date="2019" name="Int. J. Syst. Evol. Microbiol.">
        <title>The Global Catalogue of Microorganisms (GCM) 10K type strain sequencing project: providing services to taxonomists for standard genome sequencing and annotation.</title>
        <authorList>
            <consortium name="The Broad Institute Genomics Platform"/>
            <consortium name="The Broad Institute Genome Sequencing Center for Infectious Disease"/>
            <person name="Wu L."/>
            <person name="Ma J."/>
        </authorList>
    </citation>
    <scope>NUCLEOTIDE SEQUENCE [LARGE SCALE GENOMIC DNA]</scope>
    <source>
        <strain evidence="2">CCUG 53903</strain>
    </source>
</reference>
<comment type="caution">
    <text evidence="1">The sequence shown here is derived from an EMBL/GenBank/DDBJ whole genome shotgun (WGS) entry which is preliminary data.</text>
</comment>
<dbReference type="Proteomes" id="UP001596058">
    <property type="component" value="Unassembled WGS sequence"/>
</dbReference>
<gene>
    <name evidence="1" type="ORF">ACFPZ3_45300</name>
</gene>
<dbReference type="EMBL" id="JBHSPA010000061">
    <property type="protein sequence ID" value="MFC5831116.1"/>
    <property type="molecule type" value="Genomic_DNA"/>
</dbReference>
<name>A0ABW1D344_9ACTN</name>
<proteinExistence type="predicted"/>
<organism evidence="1 2">
    <name type="scientific">Nonomuraea insulae</name>
    <dbReference type="NCBI Taxonomy" id="1616787"/>
    <lineage>
        <taxon>Bacteria</taxon>
        <taxon>Bacillati</taxon>
        <taxon>Actinomycetota</taxon>
        <taxon>Actinomycetes</taxon>
        <taxon>Streptosporangiales</taxon>
        <taxon>Streptosporangiaceae</taxon>
        <taxon>Nonomuraea</taxon>
    </lineage>
</organism>
<accession>A0ABW1D344</accession>